<dbReference type="InterPro" id="IPR027372">
    <property type="entry name" value="Phytase-like_dom"/>
</dbReference>
<dbReference type="PANTHER" id="PTHR37957">
    <property type="entry name" value="BLR7070 PROTEIN"/>
    <property type="match status" value="1"/>
</dbReference>
<dbReference type="Pfam" id="PF13449">
    <property type="entry name" value="Phytase-like"/>
    <property type="match status" value="1"/>
</dbReference>
<feature type="domain" description="Phytase-like" evidence="1">
    <location>
        <begin position="55"/>
        <end position="353"/>
    </location>
</feature>
<organism evidence="2">
    <name type="scientific">Planktothricoides sp. SpSt-374</name>
    <dbReference type="NCBI Taxonomy" id="2282167"/>
    <lineage>
        <taxon>Bacteria</taxon>
        <taxon>Bacillati</taxon>
        <taxon>Cyanobacteriota</taxon>
        <taxon>Cyanophyceae</taxon>
        <taxon>Oscillatoriophycideae</taxon>
        <taxon>Oscillatoriales</taxon>
        <taxon>Oscillatoriaceae</taxon>
        <taxon>Planktothricoides</taxon>
    </lineage>
</organism>
<reference evidence="2" key="1">
    <citation type="journal article" date="2020" name="mSystems">
        <title>Genome- and Community-Level Interaction Insights into Carbon Utilization and Element Cycling Functions of Hydrothermarchaeota in Hydrothermal Sediment.</title>
        <authorList>
            <person name="Zhou Z."/>
            <person name="Liu Y."/>
            <person name="Xu W."/>
            <person name="Pan J."/>
            <person name="Luo Z.H."/>
            <person name="Li M."/>
        </authorList>
    </citation>
    <scope>NUCLEOTIDE SEQUENCE [LARGE SCALE GENOMIC DNA]</scope>
    <source>
        <strain evidence="2">SpSt-374</strain>
    </source>
</reference>
<dbReference type="EMBL" id="DSPX01000083">
    <property type="protein sequence ID" value="HGG00680.1"/>
    <property type="molecule type" value="Genomic_DNA"/>
</dbReference>
<accession>A0A7C3ZGM0</accession>
<dbReference type="SUPFAM" id="SSF75011">
    <property type="entry name" value="3-carboxy-cis,cis-mucoante lactonizing enzyme"/>
    <property type="match status" value="1"/>
</dbReference>
<name>A0A7C3ZGM0_9CYAN</name>
<gene>
    <name evidence="2" type="ORF">ENR15_08535</name>
</gene>
<evidence type="ECO:0000313" key="2">
    <source>
        <dbReference type="EMBL" id="HGG00680.1"/>
    </source>
</evidence>
<dbReference type="PANTHER" id="PTHR37957:SF1">
    <property type="entry name" value="PHYTASE-LIKE DOMAIN-CONTAINING PROTEIN"/>
    <property type="match status" value="1"/>
</dbReference>
<sequence length="368" mass="40251">MILPKLWRKLALFLSGLFMATIIIYSSEIRGNTSMISLEFMETTSLPHGFLFENTEVGGFSGITYNTSANLYYSISDDRSQKSPARFYTLAIDSDQFTISPKQVTFLRNEHGEPFPPNTIDPESIALAPDGTLFITSEGDVKTGIAPFIAAFSRDGKWQKSLPIPAKFLPNHTSGVRNNLAFESLTITPNSEFLFTATENALLQDGPTADISTGSPCRMIKYNLASGQPTAEFLFITEPVAAPPHPTNGFQTNGLVELLAIDDTIILSLERSFSENVGNQIRIFEISLKNATDISDIFSLNTADATAIKPVGKRLIFDSQNYGFQPDNIEGFTFGAPNSNGQNTLILISDNNFSSQQTTQVVFLAIPG</sequence>
<protein>
    <submittedName>
        <fullName evidence="2">Esterase-like activity of phytase family protein</fullName>
    </submittedName>
</protein>
<evidence type="ECO:0000259" key="1">
    <source>
        <dbReference type="Pfam" id="PF13449"/>
    </source>
</evidence>
<proteinExistence type="predicted"/>
<comment type="caution">
    <text evidence="2">The sequence shown here is derived from an EMBL/GenBank/DDBJ whole genome shotgun (WGS) entry which is preliminary data.</text>
</comment>
<dbReference type="AlphaFoldDB" id="A0A7C3ZGM0"/>